<organism evidence="6 7">
    <name type="scientific">Occallatibacter riparius</name>
    <dbReference type="NCBI Taxonomy" id="1002689"/>
    <lineage>
        <taxon>Bacteria</taxon>
        <taxon>Pseudomonadati</taxon>
        <taxon>Acidobacteriota</taxon>
        <taxon>Terriglobia</taxon>
        <taxon>Terriglobales</taxon>
        <taxon>Acidobacteriaceae</taxon>
        <taxon>Occallatibacter</taxon>
    </lineage>
</organism>
<dbReference type="GO" id="GO:0032993">
    <property type="term" value="C:protein-DNA complex"/>
    <property type="evidence" value="ECO:0007669"/>
    <property type="project" value="TreeGrafter"/>
</dbReference>
<feature type="domain" description="HTH lysR-type" evidence="5">
    <location>
        <begin position="5"/>
        <end position="62"/>
    </location>
</feature>
<evidence type="ECO:0000313" key="6">
    <source>
        <dbReference type="EMBL" id="UWZ81785.1"/>
    </source>
</evidence>
<dbReference type="Proteomes" id="UP001059380">
    <property type="component" value="Chromosome"/>
</dbReference>
<dbReference type="Pfam" id="PF03466">
    <property type="entry name" value="LysR_substrate"/>
    <property type="match status" value="1"/>
</dbReference>
<evidence type="ECO:0000256" key="2">
    <source>
        <dbReference type="ARBA" id="ARBA00023015"/>
    </source>
</evidence>
<dbReference type="PANTHER" id="PTHR30346:SF28">
    <property type="entry name" value="HTH-TYPE TRANSCRIPTIONAL REGULATOR CYNR"/>
    <property type="match status" value="1"/>
</dbReference>
<dbReference type="InterPro" id="IPR005119">
    <property type="entry name" value="LysR_subst-bd"/>
</dbReference>
<dbReference type="FunFam" id="1.10.10.10:FF:000001">
    <property type="entry name" value="LysR family transcriptional regulator"/>
    <property type="match status" value="1"/>
</dbReference>
<evidence type="ECO:0000256" key="3">
    <source>
        <dbReference type="ARBA" id="ARBA00023125"/>
    </source>
</evidence>
<dbReference type="Gene3D" id="1.10.10.10">
    <property type="entry name" value="Winged helix-like DNA-binding domain superfamily/Winged helix DNA-binding domain"/>
    <property type="match status" value="1"/>
</dbReference>
<dbReference type="InterPro" id="IPR036388">
    <property type="entry name" value="WH-like_DNA-bd_sf"/>
</dbReference>
<keyword evidence="2" id="KW-0805">Transcription regulation</keyword>
<accession>A0A9J7BGZ2</accession>
<name>A0A9J7BGZ2_9BACT</name>
<protein>
    <submittedName>
        <fullName evidence="6">LysR family transcriptional regulator</fullName>
    </submittedName>
</protein>
<dbReference type="PROSITE" id="PS50931">
    <property type="entry name" value="HTH_LYSR"/>
    <property type="match status" value="1"/>
</dbReference>
<dbReference type="PRINTS" id="PR00039">
    <property type="entry name" value="HTHLYSR"/>
</dbReference>
<reference evidence="6" key="1">
    <citation type="submission" date="2021-04" db="EMBL/GenBank/DDBJ databases">
        <title>Phylogenetic analysis of Acidobacteriaceae.</title>
        <authorList>
            <person name="Qiu L."/>
            <person name="Zhang Q."/>
        </authorList>
    </citation>
    <scope>NUCLEOTIDE SEQUENCE</scope>
    <source>
        <strain evidence="6">DSM 25168</strain>
    </source>
</reference>
<evidence type="ECO:0000259" key="5">
    <source>
        <dbReference type="PROSITE" id="PS50931"/>
    </source>
</evidence>
<keyword evidence="3" id="KW-0238">DNA-binding</keyword>
<keyword evidence="7" id="KW-1185">Reference proteome</keyword>
<dbReference type="InterPro" id="IPR000847">
    <property type="entry name" value="LysR_HTH_N"/>
</dbReference>
<comment type="similarity">
    <text evidence="1">Belongs to the LysR transcriptional regulatory family.</text>
</comment>
<dbReference type="Pfam" id="PF00126">
    <property type="entry name" value="HTH_1"/>
    <property type="match status" value="1"/>
</dbReference>
<dbReference type="GO" id="GO:0003677">
    <property type="term" value="F:DNA binding"/>
    <property type="evidence" value="ECO:0007669"/>
    <property type="project" value="UniProtKB-KW"/>
</dbReference>
<dbReference type="PANTHER" id="PTHR30346">
    <property type="entry name" value="TRANSCRIPTIONAL DUAL REGULATOR HCAR-RELATED"/>
    <property type="match status" value="1"/>
</dbReference>
<evidence type="ECO:0000313" key="7">
    <source>
        <dbReference type="Proteomes" id="UP001059380"/>
    </source>
</evidence>
<dbReference type="GO" id="GO:0003700">
    <property type="term" value="F:DNA-binding transcription factor activity"/>
    <property type="evidence" value="ECO:0007669"/>
    <property type="project" value="InterPro"/>
</dbReference>
<keyword evidence="4" id="KW-0804">Transcription</keyword>
<proteinExistence type="inferred from homology"/>
<dbReference type="EMBL" id="CP093313">
    <property type="protein sequence ID" value="UWZ81785.1"/>
    <property type="molecule type" value="Genomic_DNA"/>
</dbReference>
<dbReference type="RefSeq" id="WP_260790678.1">
    <property type="nucleotide sequence ID" value="NZ_CP093313.1"/>
</dbReference>
<dbReference type="AlphaFoldDB" id="A0A9J7BGZ2"/>
<gene>
    <name evidence="6" type="ORF">MOP44_14450</name>
</gene>
<dbReference type="SUPFAM" id="SSF46785">
    <property type="entry name" value="Winged helix' DNA-binding domain"/>
    <property type="match status" value="1"/>
</dbReference>
<dbReference type="InterPro" id="IPR036390">
    <property type="entry name" value="WH_DNA-bd_sf"/>
</dbReference>
<dbReference type="Gene3D" id="3.40.190.10">
    <property type="entry name" value="Periplasmic binding protein-like II"/>
    <property type="match status" value="2"/>
</dbReference>
<evidence type="ECO:0000256" key="1">
    <source>
        <dbReference type="ARBA" id="ARBA00009437"/>
    </source>
</evidence>
<sequence>MSDLLEFRLLKFIVAIAETANFTRASERLFLAQPTLSQQVIALEEGLGVQIFVRRREGVSLTPAGQMLYAYAQEALELRDEIVGAARAMDRGEIPVLRVGLSTFINPDSVQSLQQAYTRLFPDSPIQMAGGHPVQLLQRMEEKALDAAILPLPVTGTNWVVSHVASDPLVVCMRADDPLASSREVQPSELAGRLKVFRDPETHPAAHHRLMEMLLEIGIRPEASCLAATPADIQMMVQSRCGLALVDERTVLPSDLTLRPIAGAKWTADTAFVHHASANHIALSILLRHLPKAKRTTTRKMPLRQHPLKPIQLELMA</sequence>
<dbReference type="KEGG" id="orp:MOP44_14450"/>
<dbReference type="SUPFAM" id="SSF53850">
    <property type="entry name" value="Periplasmic binding protein-like II"/>
    <property type="match status" value="1"/>
</dbReference>
<evidence type="ECO:0000256" key="4">
    <source>
        <dbReference type="ARBA" id="ARBA00023163"/>
    </source>
</evidence>